<protein>
    <recommendedName>
        <fullName evidence="5">5'-deoxynucleotidase</fullName>
        <ecNumber evidence="5">3.1.3.89</ecNumber>
    </recommendedName>
</protein>
<dbReference type="InterPro" id="IPR003607">
    <property type="entry name" value="HD/PDEase_dom"/>
</dbReference>
<dbReference type="GO" id="GO:0002953">
    <property type="term" value="F:5'-deoxynucleotidase activity"/>
    <property type="evidence" value="ECO:0007669"/>
    <property type="project" value="UniProtKB-EC"/>
</dbReference>
<dbReference type="EMBL" id="AP011532">
    <property type="protein sequence ID" value="BAI62128.1"/>
    <property type="molecule type" value="Genomic_DNA"/>
</dbReference>
<comment type="catalytic activity">
    <reaction evidence="1">
        <text>a 2'-deoxyribonucleoside 5'-phosphate + H2O = a 2'-deoxyribonucleoside + phosphate</text>
        <dbReference type="Rhea" id="RHEA:36167"/>
        <dbReference type="ChEBI" id="CHEBI:15377"/>
        <dbReference type="ChEBI" id="CHEBI:18274"/>
        <dbReference type="ChEBI" id="CHEBI:43474"/>
        <dbReference type="ChEBI" id="CHEBI:65317"/>
        <dbReference type="EC" id="3.1.3.89"/>
    </reaction>
</comment>
<dbReference type="SUPFAM" id="SSF109604">
    <property type="entry name" value="HD-domain/PDEase-like"/>
    <property type="match status" value="1"/>
</dbReference>
<evidence type="ECO:0000256" key="3">
    <source>
        <dbReference type="ARBA" id="ARBA00001941"/>
    </source>
</evidence>
<evidence type="ECO:0000313" key="9">
    <source>
        <dbReference type="EMBL" id="BAI62128.1"/>
    </source>
</evidence>
<dbReference type="GO" id="GO:0046872">
    <property type="term" value="F:metal ion binding"/>
    <property type="evidence" value="ECO:0007669"/>
    <property type="project" value="UniProtKB-KW"/>
</dbReference>
<dbReference type="PANTHER" id="PTHR11845:SF13">
    <property type="entry name" value="5'-DEOXYNUCLEOTIDASE HDDC2"/>
    <property type="match status" value="1"/>
</dbReference>
<dbReference type="KEGG" id="mpd:MCP_2056"/>
<keyword evidence="7" id="KW-0378">Hydrolase</keyword>
<dbReference type="RefSeq" id="WP_012900802.1">
    <property type="nucleotide sequence ID" value="NC_013665.1"/>
</dbReference>
<evidence type="ECO:0000256" key="7">
    <source>
        <dbReference type="ARBA" id="ARBA00022801"/>
    </source>
</evidence>
<dbReference type="InterPro" id="IPR006674">
    <property type="entry name" value="HD_domain"/>
</dbReference>
<evidence type="ECO:0000256" key="5">
    <source>
        <dbReference type="ARBA" id="ARBA00012964"/>
    </source>
</evidence>
<dbReference type="GeneID" id="8681913"/>
<gene>
    <name evidence="9" type="ordered locus">MCP_2056</name>
</gene>
<dbReference type="Gene3D" id="1.10.3210.10">
    <property type="entry name" value="Hypothetical protein af1432"/>
    <property type="match status" value="1"/>
</dbReference>
<keyword evidence="10" id="KW-1185">Reference proteome</keyword>
<dbReference type="eggNOG" id="arCOG04311">
    <property type="taxonomic scope" value="Archaea"/>
</dbReference>
<dbReference type="InterPro" id="IPR039356">
    <property type="entry name" value="YfbR/HDDC2"/>
</dbReference>
<evidence type="ECO:0000313" key="10">
    <source>
        <dbReference type="Proteomes" id="UP000001882"/>
    </source>
</evidence>
<dbReference type="PANTHER" id="PTHR11845">
    <property type="entry name" value="5'-DEOXYNUCLEOTIDASE HDDC2"/>
    <property type="match status" value="1"/>
</dbReference>
<evidence type="ECO:0000256" key="4">
    <source>
        <dbReference type="ARBA" id="ARBA00011738"/>
    </source>
</evidence>
<comment type="cofactor">
    <cofactor evidence="3">
        <name>Co(2+)</name>
        <dbReference type="ChEBI" id="CHEBI:48828"/>
    </cofactor>
</comment>
<sequence length="194" mass="22437">MDRLQRQIEFVAGIDRLKSVYRQSFLLDGSRSENDVEHSWHIAMMAVLLSEYADERVDLSRVVKMLLIHDIVEIDAGDVFVYDAEANKGKEGREKKAADRLFNILPPDQAAEMRALWDEYEERRTPEAKFAMAMDRLQPMLQNYFTQGKSWRAHGVTARQVLSVNARIQEGSEALWEYAQRIVSESVEKGYIKP</sequence>
<reference evidence="10" key="3">
    <citation type="journal article" date="2011" name="PLoS ONE">
        <title>Genome sequence of a mesophilic hydrogenotrophic methanogen Methanocella paludicola, the first cultivated representative of the order Methanocellales.</title>
        <authorList>
            <person name="Sakai S."/>
            <person name="Takaki Y."/>
            <person name="Shimamura S."/>
            <person name="Sekine M."/>
            <person name="Tajima T."/>
            <person name="Kosugi H."/>
            <person name="Ichikawa N."/>
            <person name="Tasumi E."/>
            <person name="Hiraki A.T."/>
            <person name="Shimizu A."/>
            <person name="Kato Y."/>
            <person name="Nishiko R."/>
            <person name="Mori K."/>
            <person name="Fujita N."/>
            <person name="Imachi H."/>
            <person name="Takai K."/>
        </authorList>
    </citation>
    <scope>NUCLEOTIDE SEQUENCE [LARGE SCALE GENOMIC DNA]</scope>
    <source>
        <strain evidence="10">DSM 17711 / JCM 13418 / NBRC 101707 / SANAE</strain>
    </source>
</reference>
<dbReference type="OrthoDB" id="46088at2157"/>
<evidence type="ECO:0000259" key="8">
    <source>
        <dbReference type="SMART" id="SM00471"/>
    </source>
</evidence>
<dbReference type="Pfam" id="PF13023">
    <property type="entry name" value="HD_3"/>
    <property type="match status" value="1"/>
</dbReference>
<organism evidence="9 10">
    <name type="scientific">Methanocella paludicola (strain DSM 17711 / JCM 13418 / NBRC 101707 / SANAE)</name>
    <dbReference type="NCBI Taxonomy" id="304371"/>
    <lineage>
        <taxon>Archaea</taxon>
        <taxon>Methanobacteriati</taxon>
        <taxon>Methanobacteriota</taxon>
        <taxon>Stenosarchaea group</taxon>
        <taxon>Methanomicrobia</taxon>
        <taxon>Methanocellales</taxon>
        <taxon>Methanocellaceae</taxon>
        <taxon>Methanocella</taxon>
    </lineage>
</organism>
<comment type="cofactor">
    <cofactor evidence="2">
        <name>Mn(2+)</name>
        <dbReference type="ChEBI" id="CHEBI:29035"/>
    </cofactor>
</comment>
<accession>D1Z0A6</accession>
<comment type="subunit">
    <text evidence="4">Homodimer.</text>
</comment>
<dbReference type="EC" id="3.1.3.89" evidence="5"/>
<feature type="domain" description="HD/PDEase" evidence="8">
    <location>
        <begin position="31"/>
        <end position="149"/>
    </location>
</feature>
<dbReference type="Proteomes" id="UP000001882">
    <property type="component" value="Chromosome"/>
</dbReference>
<reference evidence="9 10" key="2">
    <citation type="journal article" date="2008" name="Int. J. Syst. Evol. Microbiol.">
        <title>Methanocella paludicola gen. nov., sp. nov., a methane-producing archaeon, the first isolate of the lineage 'Rice Cluster I', and proposal of the new archaeal order Methanocellales ord. nov.</title>
        <authorList>
            <person name="Sakai S."/>
            <person name="Imachi H."/>
            <person name="Hanada S."/>
            <person name="Ohashi A."/>
            <person name="Harada H."/>
            <person name="Kamagata Y."/>
        </authorList>
    </citation>
    <scope>NUCLEOTIDE SEQUENCE [LARGE SCALE GENOMIC DNA]</scope>
    <source>
        <strain evidence="10">DSM 17711 / JCM 13418 / NBRC 101707 / SANAE</strain>
    </source>
</reference>
<dbReference type="STRING" id="304371.MCP_2056"/>
<name>D1Z0A6_METPS</name>
<evidence type="ECO:0000256" key="6">
    <source>
        <dbReference type="ARBA" id="ARBA00022723"/>
    </source>
</evidence>
<dbReference type="InParanoid" id="D1Z0A6"/>
<dbReference type="SMART" id="SM00471">
    <property type="entry name" value="HDc"/>
    <property type="match status" value="1"/>
</dbReference>
<evidence type="ECO:0000256" key="2">
    <source>
        <dbReference type="ARBA" id="ARBA00001936"/>
    </source>
</evidence>
<dbReference type="GO" id="GO:0005737">
    <property type="term" value="C:cytoplasm"/>
    <property type="evidence" value="ECO:0007669"/>
    <property type="project" value="TreeGrafter"/>
</dbReference>
<proteinExistence type="predicted"/>
<evidence type="ECO:0000256" key="1">
    <source>
        <dbReference type="ARBA" id="ARBA00001638"/>
    </source>
</evidence>
<reference evidence="9 10" key="1">
    <citation type="journal article" date="2007" name="Appl. Environ. Microbiol.">
        <title>Isolation of key methanogens for global methane emission from rice paddy fields: a novel isolate affiliated with the clone cluster rice cluster I.</title>
        <authorList>
            <person name="Sakai S."/>
            <person name="Imachi H."/>
            <person name="Sekiguchi Y."/>
            <person name="Ohashi A."/>
            <person name="Harada H."/>
            <person name="Kamagata Y."/>
        </authorList>
    </citation>
    <scope>NUCLEOTIDE SEQUENCE [LARGE SCALE GENOMIC DNA]</scope>
    <source>
        <strain evidence="10">DSM 17711 / JCM 13418 / NBRC 101707 / SANAE</strain>
    </source>
</reference>
<dbReference type="PATRIC" id="fig|304371.9.peg.2098"/>
<keyword evidence="6" id="KW-0479">Metal-binding</keyword>
<dbReference type="AlphaFoldDB" id="D1Z0A6"/>